<dbReference type="InterPro" id="IPR021725">
    <property type="entry name" value="Cdd1"/>
</dbReference>
<evidence type="ECO:0000313" key="2">
    <source>
        <dbReference type="Proteomes" id="UP000316471"/>
    </source>
</evidence>
<dbReference type="Proteomes" id="UP000316471">
    <property type="component" value="Unassembled WGS sequence"/>
</dbReference>
<organism evidence="1 2">
    <name type="scientific">Aerolutibacter ruishenii</name>
    <dbReference type="NCBI Taxonomy" id="686800"/>
    <lineage>
        <taxon>Bacteria</taxon>
        <taxon>Pseudomonadati</taxon>
        <taxon>Pseudomonadota</taxon>
        <taxon>Gammaproteobacteria</taxon>
        <taxon>Lysobacterales</taxon>
        <taxon>Lysobacteraceae</taxon>
        <taxon>Aerolutibacter</taxon>
    </lineage>
</organism>
<name>A0A562LPF7_9GAMM</name>
<comment type="caution">
    <text evidence="1">The sequence shown here is derived from an EMBL/GenBank/DDBJ whole genome shotgun (WGS) entry which is preliminary data.</text>
</comment>
<proteinExistence type="predicted"/>
<reference evidence="1 2" key="1">
    <citation type="journal article" date="2015" name="Stand. Genomic Sci.">
        <title>Genomic Encyclopedia of Bacterial and Archaeal Type Strains, Phase III: the genomes of soil and plant-associated and newly described type strains.</title>
        <authorList>
            <person name="Whitman W.B."/>
            <person name="Woyke T."/>
            <person name="Klenk H.P."/>
            <person name="Zhou Y."/>
            <person name="Lilburn T.G."/>
            <person name="Beck B.J."/>
            <person name="De Vos P."/>
            <person name="Vandamme P."/>
            <person name="Eisen J.A."/>
            <person name="Garrity G."/>
            <person name="Hugenholtz P."/>
            <person name="Kyrpides N.C."/>
        </authorList>
    </citation>
    <scope>NUCLEOTIDE SEQUENCE [LARGE SCALE GENOMIC DNA]</scope>
    <source>
        <strain evidence="1 2">CGMCC 1.10136</strain>
    </source>
</reference>
<dbReference type="Pfam" id="PF11731">
    <property type="entry name" value="Cdd1"/>
    <property type="match status" value="1"/>
</dbReference>
<dbReference type="Gene3D" id="1.10.150.20">
    <property type="entry name" value="5' to 3' exonuclease, C-terminal subdomain"/>
    <property type="match status" value="1"/>
</dbReference>
<accession>A0A562LPF7</accession>
<dbReference type="OrthoDB" id="7173324at2"/>
<evidence type="ECO:0000313" key="1">
    <source>
        <dbReference type="EMBL" id="TWI09514.1"/>
    </source>
</evidence>
<gene>
    <name evidence="1" type="ORF">IP93_02131</name>
</gene>
<sequence>MPKATRAAEARHLTDIPNIGPAMAGDLRLLGIESPMQLDGQDPVALYLRLCRLTEVRHDPCVLDTLMAAVAFIERDDARPWWAFTEARKRDWPAVEAQLPHHLRRPTLPSPRR</sequence>
<dbReference type="RefSeq" id="WP_144815445.1">
    <property type="nucleotide sequence ID" value="NZ_VLKP01000008.1"/>
</dbReference>
<protein>
    <submittedName>
        <fullName evidence="1">Pathogenicity locus Cdd1 protein</fullName>
    </submittedName>
</protein>
<keyword evidence="2" id="KW-1185">Reference proteome</keyword>
<dbReference type="EMBL" id="VLKP01000008">
    <property type="protein sequence ID" value="TWI09514.1"/>
    <property type="molecule type" value="Genomic_DNA"/>
</dbReference>
<dbReference type="AlphaFoldDB" id="A0A562LPF7"/>